<organism evidence="2 3">
    <name type="scientific">Candidatus Magasanikbacteria bacterium CG_4_9_14_0_2_um_filter_42_11</name>
    <dbReference type="NCBI Taxonomy" id="1974643"/>
    <lineage>
        <taxon>Bacteria</taxon>
        <taxon>Candidatus Magasanikiibacteriota</taxon>
    </lineage>
</organism>
<feature type="non-terminal residue" evidence="2">
    <location>
        <position position="1"/>
    </location>
</feature>
<feature type="domain" description="Fibronectin type-III" evidence="1">
    <location>
        <begin position="144"/>
        <end position="231"/>
    </location>
</feature>
<evidence type="ECO:0000313" key="3">
    <source>
        <dbReference type="Proteomes" id="UP000231456"/>
    </source>
</evidence>
<reference evidence="3" key="1">
    <citation type="submission" date="2017-09" db="EMBL/GenBank/DDBJ databases">
        <title>Depth-based differentiation of microbial function through sediment-hosted aquifers and enrichment of novel symbionts in the deep terrestrial subsurface.</title>
        <authorList>
            <person name="Probst A.J."/>
            <person name="Ladd B."/>
            <person name="Jarett J.K."/>
            <person name="Geller-Mcgrath D.E."/>
            <person name="Sieber C.M.K."/>
            <person name="Emerson J.B."/>
            <person name="Anantharaman K."/>
            <person name="Thomas B.C."/>
            <person name="Malmstrom R."/>
            <person name="Stieglmeier M."/>
            <person name="Klingl A."/>
            <person name="Woyke T."/>
            <person name="Ryan C.M."/>
            <person name="Banfield J.F."/>
        </authorList>
    </citation>
    <scope>NUCLEOTIDE SEQUENCE [LARGE SCALE GENOMIC DNA]</scope>
</reference>
<gene>
    <name evidence="2" type="ORF">CO030_01050</name>
</gene>
<dbReference type="AlphaFoldDB" id="A0A2M8FAU0"/>
<sequence>NQATVVTTASGANTVVSTWASATDASGANGSTYCIYAFSYDGTVSSTIATTTVTLDNTAPSSTDFTGFTAASTTLTPAWSTATGASTYTVSSTADSDVTTSSLSYPFTSLTPNTEYTFQILATDSYGNATSYSTATGTYTIPAKPLSVTAAASGPSAIKVSWTANNNPAGTSYVVYNASKGVAYTATTSTSKIITGVSSASSYYFTVRAIYNSDNVSYVSSDASNTVTPPAQSNNVVMTITSSTAQVAIPFSFSTDPTETHHVTLDSLTDTHATLTIQSVPVTVSLAAGESQNIDTSGNGRNDTTVTMNSVSSGSASFSLIAIPQNAGTVFGNAPTVDTKYAKAVSINTEAENTSLRDVTLTLSINGSTLMAVSNDPSFIDVSYEDYSPTKQWTLTEGNGTKVVYVKFRAANGSTIIYTDTITLTGQSFDDPDALPADTTTDSPEYTEQTCPLNTEHAYKAPGSAGVYYITQSCTKRPFKSSRTYFTYFPTWNSVTVTTQEKLTNIPNDTLNFMPAGPLYDPQYGALVKTTSDPKVYLLLNDKKYWITDEDVFTTLNYDWTWIEDIDQRLLDKYTTAEEIQDKTTHPQYTLIKYTNNAKVYRLEPNPTDNALTLKRHILNEAIFKSLGFRMDRIVTVPDTEVYADGEVLDAVE</sequence>
<dbReference type="InterPro" id="IPR013783">
    <property type="entry name" value="Ig-like_fold"/>
</dbReference>
<dbReference type="EMBL" id="PFRH01000039">
    <property type="protein sequence ID" value="PJC52789.1"/>
    <property type="molecule type" value="Genomic_DNA"/>
</dbReference>
<dbReference type="InterPro" id="IPR003961">
    <property type="entry name" value="FN3_dom"/>
</dbReference>
<proteinExistence type="predicted"/>
<comment type="caution">
    <text evidence="2">The sequence shown here is derived from an EMBL/GenBank/DDBJ whole genome shotgun (WGS) entry which is preliminary data.</text>
</comment>
<evidence type="ECO:0000259" key="1">
    <source>
        <dbReference type="PROSITE" id="PS50853"/>
    </source>
</evidence>
<protein>
    <recommendedName>
        <fullName evidence="1">Fibronectin type-III domain-containing protein</fullName>
    </recommendedName>
</protein>
<dbReference type="SUPFAM" id="SSF49265">
    <property type="entry name" value="Fibronectin type III"/>
    <property type="match status" value="2"/>
</dbReference>
<dbReference type="SMART" id="SM00060">
    <property type="entry name" value="FN3"/>
    <property type="match status" value="2"/>
</dbReference>
<dbReference type="PROSITE" id="PS50853">
    <property type="entry name" value="FN3"/>
    <property type="match status" value="1"/>
</dbReference>
<accession>A0A2M8FAU0</accession>
<dbReference type="CDD" id="cd00063">
    <property type="entry name" value="FN3"/>
    <property type="match status" value="1"/>
</dbReference>
<name>A0A2M8FAU0_9BACT</name>
<dbReference type="Proteomes" id="UP000231456">
    <property type="component" value="Unassembled WGS sequence"/>
</dbReference>
<dbReference type="InterPro" id="IPR036116">
    <property type="entry name" value="FN3_sf"/>
</dbReference>
<evidence type="ECO:0000313" key="2">
    <source>
        <dbReference type="EMBL" id="PJC52789.1"/>
    </source>
</evidence>
<dbReference type="Gene3D" id="2.60.40.10">
    <property type="entry name" value="Immunoglobulins"/>
    <property type="match status" value="2"/>
</dbReference>